<dbReference type="InterPro" id="IPR028987">
    <property type="entry name" value="ATP_synth_B-like_membr_sf"/>
</dbReference>
<evidence type="ECO:0000256" key="11">
    <source>
        <dbReference type="ARBA" id="ARBA00025198"/>
    </source>
</evidence>
<evidence type="ECO:0000256" key="12">
    <source>
        <dbReference type="ARBA" id="ARBA00037847"/>
    </source>
</evidence>
<sequence length="162" mass="18532">MLEFHLGTILFQLIVFVILMIIVGKFGAKPVVEMMRKRQSYIDNQIEKSESSRKEAESLLAEQKSELEKVRQEAQTIIERAKKQGESEADSIISAAKDRADRLVVEARAEITREKDKAIASLRDEVAELSVLLATKILEKEIDEKQYDKEMNQVLKEVGERL</sequence>
<name>A0ABW5PMZ6_9BACI</name>
<reference evidence="17" key="1">
    <citation type="journal article" date="2019" name="Int. J. Syst. Evol. Microbiol.">
        <title>The Global Catalogue of Microorganisms (GCM) 10K type strain sequencing project: providing services to taxonomists for standard genome sequencing and annotation.</title>
        <authorList>
            <consortium name="The Broad Institute Genomics Platform"/>
            <consortium name="The Broad Institute Genome Sequencing Center for Infectious Disease"/>
            <person name="Wu L."/>
            <person name="Ma J."/>
        </authorList>
    </citation>
    <scope>NUCLEOTIDE SEQUENCE [LARGE SCALE GENOMIC DNA]</scope>
    <source>
        <strain evidence="17">TISTR 2241</strain>
    </source>
</reference>
<dbReference type="HAMAP" id="MF_01398">
    <property type="entry name" value="ATP_synth_b_bprime"/>
    <property type="match status" value="1"/>
</dbReference>
<feature type="transmembrane region" description="Helical" evidence="13">
    <location>
        <begin position="6"/>
        <end position="28"/>
    </location>
</feature>
<evidence type="ECO:0000256" key="8">
    <source>
        <dbReference type="ARBA" id="ARBA00023065"/>
    </source>
</evidence>
<dbReference type="PANTHER" id="PTHR33445">
    <property type="entry name" value="ATP SYNTHASE SUBUNIT B', CHLOROPLASTIC"/>
    <property type="match status" value="1"/>
</dbReference>
<dbReference type="Pfam" id="PF00430">
    <property type="entry name" value="ATP-synt_B"/>
    <property type="match status" value="1"/>
</dbReference>
<evidence type="ECO:0000256" key="9">
    <source>
        <dbReference type="ARBA" id="ARBA00023136"/>
    </source>
</evidence>
<dbReference type="NCBIfam" id="TIGR01144">
    <property type="entry name" value="ATP_synt_b"/>
    <property type="match status" value="1"/>
</dbReference>
<comment type="subcellular location">
    <subcellularLocation>
        <location evidence="13">Cell membrane</location>
        <topology evidence="13">Single-pass membrane protein</topology>
    </subcellularLocation>
    <subcellularLocation>
        <location evidence="12">Endomembrane system</location>
        <topology evidence="12">Single-pass membrane protein</topology>
    </subcellularLocation>
</comment>
<keyword evidence="7 13" id="KW-1133">Transmembrane helix</keyword>
<keyword evidence="5 13" id="KW-0812">Transmembrane</keyword>
<dbReference type="InterPro" id="IPR005864">
    <property type="entry name" value="ATP_synth_F0_bsu_bac"/>
</dbReference>
<evidence type="ECO:0000256" key="5">
    <source>
        <dbReference type="ARBA" id="ARBA00022692"/>
    </source>
</evidence>
<dbReference type="CDD" id="cd06503">
    <property type="entry name" value="ATP-synt_Fo_b"/>
    <property type="match status" value="1"/>
</dbReference>
<evidence type="ECO:0000256" key="15">
    <source>
        <dbReference type="SAM" id="Coils"/>
    </source>
</evidence>
<dbReference type="Proteomes" id="UP001597458">
    <property type="component" value="Unassembled WGS sequence"/>
</dbReference>
<keyword evidence="2 13" id="KW-0813">Transport</keyword>
<evidence type="ECO:0000256" key="4">
    <source>
        <dbReference type="ARBA" id="ARBA00022547"/>
    </source>
</evidence>
<keyword evidence="9 13" id="KW-0472">Membrane</keyword>
<keyword evidence="10 13" id="KW-0066">ATP synthesis</keyword>
<dbReference type="InterPro" id="IPR002146">
    <property type="entry name" value="ATP_synth_b/b'su_bac/chlpt"/>
</dbReference>
<accession>A0ABW5PMZ6</accession>
<evidence type="ECO:0000256" key="10">
    <source>
        <dbReference type="ARBA" id="ARBA00023310"/>
    </source>
</evidence>
<evidence type="ECO:0000313" key="16">
    <source>
        <dbReference type="EMBL" id="MFD2616233.1"/>
    </source>
</evidence>
<comment type="subunit">
    <text evidence="13">F-type ATPases have 2 components, F(1) - the catalytic core - and F(0) - the membrane proton channel. F(1) has five subunits: alpha(3), beta(3), gamma(1), delta(1), epsilon(1). F(0) has three main subunits: a(1), b(2) and c(10-14). The alpha and beta chains form an alternating ring which encloses part of the gamma chain. F(1) is attached to F(0) by a central stalk formed by the gamma and epsilon chains, while a peripheral stalk is formed by the delta and b chains.</text>
</comment>
<evidence type="ECO:0000256" key="2">
    <source>
        <dbReference type="ARBA" id="ARBA00022448"/>
    </source>
</evidence>
<keyword evidence="6 13" id="KW-0375">Hydrogen ion transport</keyword>
<dbReference type="RefSeq" id="WP_141189675.1">
    <property type="nucleotide sequence ID" value="NZ_JBHUMR010000007.1"/>
</dbReference>
<evidence type="ECO:0000256" key="1">
    <source>
        <dbReference type="ARBA" id="ARBA00005513"/>
    </source>
</evidence>
<evidence type="ECO:0000256" key="14">
    <source>
        <dbReference type="RuleBase" id="RU003848"/>
    </source>
</evidence>
<keyword evidence="3 13" id="KW-1003">Cell membrane</keyword>
<gene>
    <name evidence="13 16" type="primary">atpF</name>
    <name evidence="16" type="ORF">ACFSTF_02760</name>
</gene>
<evidence type="ECO:0000256" key="7">
    <source>
        <dbReference type="ARBA" id="ARBA00022989"/>
    </source>
</evidence>
<dbReference type="EMBL" id="JBHUMR010000007">
    <property type="protein sequence ID" value="MFD2616233.1"/>
    <property type="molecule type" value="Genomic_DNA"/>
</dbReference>
<keyword evidence="4 13" id="KW-0138">CF(0)</keyword>
<evidence type="ECO:0000313" key="17">
    <source>
        <dbReference type="Proteomes" id="UP001597458"/>
    </source>
</evidence>
<comment type="function">
    <text evidence="11 13">F(1)F(0) ATP synthase produces ATP from ADP in the presence of a proton or sodium gradient. F-type ATPases consist of two structural domains, F(1) containing the extramembraneous catalytic core and F(0) containing the membrane proton channel, linked together by a central stalk and a peripheral stalk. During catalysis, ATP synthesis in the catalytic domain of F(1) is coupled via a rotary mechanism of the central stalk subunits to proton translocation.</text>
</comment>
<comment type="similarity">
    <text evidence="1 13 14">Belongs to the ATPase B chain family.</text>
</comment>
<protein>
    <recommendedName>
        <fullName evidence="13">ATP synthase subunit b</fullName>
    </recommendedName>
    <alternativeName>
        <fullName evidence="13">ATP synthase F(0) sector subunit b</fullName>
    </alternativeName>
    <alternativeName>
        <fullName evidence="13">ATPase subunit I</fullName>
    </alternativeName>
    <alternativeName>
        <fullName evidence="13">F-type ATPase subunit b</fullName>
        <shortName evidence="13">F-ATPase subunit b</shortName>
    </alternativeName>
</protein>
<dbReference type="SUPFAM" id="SSF81573">
    <property type="entry name" value="F1F0 ATP synthase subunit B, membrane domain"/>
    <property type="match status" value="1"/>
</dbReference>
<comment type="function">
    <text evidence="13">Component of the F(0) channel, it forms part of the peripheral stalk, linking F(1) to F(0).</text>
</comment>
<dbReference type="PANTHER" id="PTHR33445:SF1">
    <property type="entry name" value="ATP SYNTHASE SUBUNIT B"/>
    <property type="match status" value="1"/>
</dbReference>
<comment type="caution">
    <text evidence="16">The sequence shown here is derived from an EMBL/GenBank/DDBJ whole genome shotgun (WGS) entry which is preliminary data.</text>
</comment>
<dbReference type="InterPro" id="IPR050059">
    <property type="entry name" value="ATP_synthase_B_chain"/>
</dbReference>
<keyword evidence="15" id="KW-0175">Coiled coil</keyword>
<feature type="coiled-coil region" evidence="15">
    <location>
        <begin position="42"/>
        <end position="117"/>
    </location>
</feature>
<organism evidence="16 17">
    <name type="scientific">Terrilactibacillus laevilacticus</name>
    <dbReference type="NCBI Taxonomy" id="1380157"/>
    <lineage>
        <taxon>Bacteria</taxon>
        <taxon>Bacillati</taxon>
        <taxon>Bacillota</taxon>
        <taxon>Bacilli</taxon>
        <taxon>Bacillales</taxon>
        <taxon>Bacillaceae</taxon>
        <taxon>Terrilactibacillus</taxon>
    </lineage>
</organism>
<dbReference type="Gene3D" id="1.20.5.620">
    <property type="entry name" value="F1F0 ATP synthase subunit B, membrane domain"/>
    <property type="match status" value="1"/>
</dbReference>
<proteinExistence type="inferred from homology"/>
<evidence type="ECO:0000256" key="3">
    <source>
        <dbReference type="ARBA" id="ARBA00022475"/>
    </source>
</evidence>
<evidence type="ECO:0000256" key="13">
    <source>
        <dbReference type="HAMAP-Rule" id="MF_01398"/>
    </source>
</evidence>
<keyword evidence="8 13" id="KW-0406">Ion transport</keyword>
<evidence type="ECO:0000256" key="6">
    <source>
        <dbReference type="ARBA" id="ARBA00022781"/>
    </source>
</evidence>
<keyword evidence="17" id="KW-1185">Reference proteome</keyword>